<comment type="caution">
    <text evidence="12">The sequence shown here is derived from an EMBL/GenBank/DDBJ whole genome shotgun (WGS) entry which is preliminary data.</text>
</comment>
<dbReference type="InterPro" id="IPR053958">
    <property type="entry name" value="HMGCR/SNAP/NPC1-like_SSD"/>
</dbReference>
<dbReference type="EMBL" id="JADGJW010000024">
    <property type="protein sequence ID" value="KAJ3227012.1"/>
    <property type="molecule type" value="Genomic_DNA"/>
</dbReference>
<dbReference type="InterPro" id="IPR023076">
    <property type="entry name" value="HMG_CoA_Rdtase_CS"/>
</dbReference>
<evidence type="ECO:0000256" key="3">
    <source>
        <dbReference type="ARBA" id="ARBA00007661"/>
    </source>
</evidence>
<evidence type="ECO:0000256" key="9">
    <source>
        <dbReference type="ARBA" id="ARBA00023136"/>
    </source>
</evidence>
<dbReference type="EC" id="1.1.1.34" evidence="10"/>
<dbReference type="FunFam" id="3.90.770.10:FF:000002">
    <property type="entry name" value="3-hydroxy-3-methylglutaryl coenzyme A reductase"/>
    <property type="match status" value="1"/>
</dbReference>
<dbReference type="Pfam" id="PF12349">
    <property type="entry name" value="Sterol-sensing"/>
    <property type="match status" value="1"/>
</dbReference>
<evidence type="ECO:0000256" key="2">
    <source>
        <dbReference type="ARBA" id="ARBA00005084"/>
    </source>
</evidence>
<accession>A0AAD5U7B0</accession>
<dbReference type="PANTHER" id="PTHR10572">
    <property type="entry name" value="3-HYDROXY-3-METHYLGLUTARYL-COENZYME A REDUCTASE"/>
    <property type="match status" value="1"/>
</dbReference>
<dbReference type="PROSITE" id="PS01192">
    <property type="entry name" value="HMG_COA_REDUCTASE_3"/>
    <property type="match status" value="1"/>
</dbReference>
<dbReference type="GO" id="GO:0005789">
    <property type="term" value="C:endoplasmic reticulum membrane"/>
    <property type="evidence" value="ECO:0007669"/>
    <property type="project" value="UniProtKB-SubCell"/>
</dbReference>
<comment type="pathway">
    <text evidence="2 10">Metabolic intermediate biosynthesis; (R)-mevalonate biosynthesis; (R)-mevalonate from acetyl-CoA: step 3/3.</text>
</comment>
<name>A0AAD5U7B0_9FUNG</name>
<dbReference type="PROSITE" id="PS50065">
    <property type="entry name" value="HMG_COA_REDUCTASE_4"/>
    <property type="match status" value="1"/>
</dbReference>
<evidence type="ECO:0000256" key="8">
    <source>
        <dbReference type="ARBA" id="ARBA00023002"/>
    </source>
</evidence>
<keyword evidence="13" id="KW-1185">Reference proteome</keyword>
<keyword evidence="8 10" id="KW-0560">Oxidoreductase</keyword>
<evidence type="ECO:0000259" key="11">
    <source>
        <dbReference type="PROSITE" id="PS50156"/>
    </source>
</evidence>
<dbReference type="InterPro" id="IPR002202">
    <property type="entry name" value="HMG_CoA_Rdtase"/>
</dbReference>
<dbReference type="Pfam" id="PF00368">
    <property type="entry name" value="HMG-CoA_red"/>
    <property type="match status" value="1"/>
</dbReference>
<dbReference type="InterPro" id="IPR009023">
    <property type="entry name" value="HMG_CoA_Rdtase_NAD(P)-bd_sf"/>
</dbReference>
<feature type="domain" description="SSD" evidence="11">
    <location>
        <begin position="278"/>
        <end position="437"/>
    </location>
</feature>
<gene>
    <name evidence="12" type="primary">HMG1</name>
    <name evidence="12" type="ORF">HK099_003635</name>
</gene>
<dbReference type="NCBIfam" id="TIGR00533">
    <property type="entry name" value="HMG_CoA_R_NADP"/>
    <property type="match status" value="1"/>
</dbReference>
<feature type="transmembrane region" description="Helical" evidence="10">
    <location>
        <begin position="333"/>
        <end position="353"/>
    </location>
</feature>
<dbReference type="SUPFAM" id="SSF55035">
    <property type="entry name" value="NAD-binding domain of HMG-CoA reductase"/>
    <property type="match status" value="1"/>
</dbReference>
<dbReference type="Gene3D" id="3.30.70.420">
    <property type="entry name" value="Hydroxymethylglutaryl-CoA reductase, class I/II, NAD/NADP-binding domain"/>
    <property type="match status" value="1"/>
</dbReference>
<keyword evidence="7 10" id="KW-1133">Transmembrane helix</keyword>
<dbReference type="InterPro" id="IPR009029">
    <property type="entry name" value="HMG_CoA_Rdtase_sub-bd_dom_sf"/>
</dbReference>
<dbReference type="GO" id="GO:0008299">
    <property type="term" value="P:isoprenoid biosynthetic process"/>
    <property type="evidence" value="ECO:0007669"/>
    <property type="project" value="InterPro"/>
</dbReference>
<keyword evidence="9 10" id="KW-0472">Membrane</keyword>
<evidence type="ECO:0000256" key="7">
    <source>
        <dbReference type="ARBA" id="ARBA00022989"/>
    </source>
</evidence>
<dbReference type="FunFam" id="3.30.70.420:FF:000001">
    <property type="entry name" value="3-hydroxy-3-methylglutaryl coenzyme A reductase"/>
    <property type="match status" value="1"/>
</dbReference>
<evidence type="ECO:0000256" key="4">
    <source>
        <dbReference type="ARBA" id="ARBA00022692"/>
    </source>
</evidence>
<dbReference type="InterPro" id="IPR004554">
    <property type="entry name" value="HMG_CoA_Rdtase_eu_arc"/>
</dbReference>
<keyword evidence="4 10" id="KW-0812">Transmembrane</keyword>
<evidence type="ECO:0000256" key="10">
    <source>
        <dbReference type="RuleBase" id="RU361219"/>
    </source>
</evidence>
<feature type="transmembrane region" description="Helical" evidence="10">
    <location>
        <begin position="309"/>
        <end position="327"/>
    </location>
</feature>
<dbReference type="CDD" id="cd00643">
    <property type="entry name" value="HMG-CoA_reductase_classI"/>
    <property type="match status" value="1"/>
</dbReference>
<dbReference type="InterPro" id="IPR023074">
    <property type="entry name" value="HMG_CoA_Rdtase_cat_sf"/>
</dbReference>
<dbReference type="InterPro" id="IPR000731">
    <property type="entry name" value="SSD"/>
</dbReference>
<dbReference type="PANTHER" id="PTHR10572:SF24">
    <property type="entry name" value="3-HYDROXY-3-METHYLGLUTARYL-COENZYME A REDUCTASE"/>
    <property type="match status" value="1"/>
</dbReference>
<dbReference type="PROSITE" id="PS00066">
    <property type="entry name" value="HMG_COA_REDUCTASE_1"/>
    <property type="match status" value="1"/>
</dbReference>
<dbReference type="GO" id="GO:0005778">
    <property type="term" value="C:peroxisomal membrane"/>
    <property type="evidence" value="ECO:0007669"/>
    <property type="project" value="TreeGrafter"/>
</dbReference>
<protein>
    <recommendedName>
        <fullName evidence="10">3-hydroxy-3-methylglutaryl coenzyme A reductase</fullName>
        <shortName evidence="10">HMG-CoA reductase</shortName>
        <ecNumber evidence="10">1.1.1.34</ecNumber>
    </recommendedName>
</protein>
<keyword evidence="6 10" id="KW-0521">NADP</keyword>
<dbReference type="GO" id="GO:0015936">
    <property type="term" value="P:coenzyme A metabolic process"/>
    <property type="evidence" value="ECO:0007669"/>
    <property type="project" value="InterPro"/>
</dbReference>
<evidence type="ECO:0000313" key="13">
    <source>
        <dbReference type="Proteomes" id="UP001211065"/>
    </source>
</evidence>
<evidence type="ECO:0000256" key="6">
    <source>
        <dbReference type="ARBA" id="ARBA00022857"/>
    </source>
</evidence>
<feature type="transmembrane region" description="Helical" evidence="10">
    <location>
        <begin position="20"/>
        <end position="39"/>
    </location>
</feature>
<comment type="similarity">
    <text evidence="3 10">Belongs to the HMG-CoA reductase family.</text>
</comment>
<reference evidence="12" key="1">
    <citation type="submission" date="2020-05" db="EMBL/GenBank/DDBJ databases">
        <title>Phylogenomic resolution of chytrid fungi.</title>
        <authorList>
            <person name="Stajich J.E."/>
            <person name="Amses K."/>
            <person name="Simmons R."/>
            <person name="Seto K."/>
            <person name="Myers J."/>
            <person name="Bonds A."/>
            <person name="Quandt C.A."/>
            <person name="Barry K."/>
            <person name="Liu P."/>
            <person name="Grigoriev I."/>
            <person name="Longcore J.E."/>
            <person name="James T.Y."/>
        </authorList>
    </citation>
    <scope>NUCLEOTIDE SEQUENCE</scope>
    <source>
        <strain evidence="12">JEL0476</strain>
    </source>
</reference>
<dbReference type="PROSITE" id="PS50156">
    <property type="entry name" value="SSD"/>
    <property type="match status" value="1"/>
</dbReference>
<comment type="subcellular location">
    <subcellularLocation>
        <location evidence="1 10">Endoplasmic reticulum membrane</location>
        <topology evidence="1 10">Multi-pass membrane protein</topology>
    </subcellularLocation>
</comment>
<proteinExistence type="inferred from homology"/>
<feature type="transmembrane region" description="Helical" evidence="10">
    <location>
        <begin position="415"/>
        <end position="437"/>
    </location>
</feature>
<evidence type="ECO:0000256" key="5">
    <source>
        <dbReference type="ARBA" id="ARBA00022824"/>
    </source>
</evidence>
<organism evidence="12 13">
    <name type="scientific">Clydaea vesicula</name>
    <dbReference type="NCBI Taxonomy" id="447962"/>
    <lineage>
        <taxon>Eukaryota</taxon>
        <taxon>Fungi</taxon>
        <taxon>Fungi incertae sedis</taxon>
        <taxon>Chytridiomycota</taxon>
        <taxon>Chytridiomycota incertae sedis</taxon>
        <taxon>Chytridiomycetes</taxon>
        <taxon>Lobulomycetales</taxon>
        <taxon>Lobulomycetaceae</taxon>
        <taxon>Clydaea</taxon>
    </lineage>
</organism>
<evidence type="ECO:0000256" key="1">
    <source>
        <dbReference type="ARBA" id="ARBA00004477"/>
    </source>
</evidence>
<sequence>MIETYLKRITRKTAQHPIEIIIACLIVATLSYFSLVHFFQFHIPKYPNLETKSLFLTKNGDISTFNRNYSIVQPETAINERILLRQFIIDIPSFPVDVPKPGILAKSVFSSVLKLEKKVLNLTITDPVSKKMLSYEDLCYKTFKGCFALSPLSIWDHNEEALKNDMNFLSTIIAEDKVNLDSKFKNFVSKSILETSANSIVLSFFLDYSIKNKYAVTLWDQALENIKVENLYPQYIRKPKNIYDKSQNSLQLYSSLPSLLNELIWKVNEYIETTRGSDMLIQGISFILLYATITSLFMNMRKLKSKFSLGFTVLLSGTFSLLCSLLISKFLGIKMSIILLIECLPFLVVTIGFEKPYKLTKTIMEAPGDTVTEQVANGVSNAGPGLISDYFVETLLLLSASFVGIGGGMREFCQLASMLIVFDSIFLFTMYLSVLTLKLELAKIRKEAEYDPKVEPTNEVKKSNKSSIFFSRVKLVLVTVHALNASSTSQYYGEVDKVLQVDMNDSGIMSTVKLLHKAGIKSSVVVDVKAPIVYRPIRYEFEESDVVTPFLEGLSALISNEYSHERLCFAVGSVFVVAGILSLLSNKNARTGAPAKHSDLDDFNSLKRNDSKLDLENKSLLKNNDIEVLTTPKQPPDEKITATVDNLTKLRNDPLILSDDEVLNLVLEGKVPSHSLEKILKDPTRAVRIRRSLIMVASKFDIPKSGLPYESYDYEKVIGVCCENVVGYVPIPIGIAGPITINDEVFHLPMATTEGCLIASTSRGCKAITLSGGATSLVYNDGMTRGPVVGFPNIKDAVACKLWIENANNYSVIEEAFNSTSRFARLKKIKSTVSGKYLYLRFVTVTGDAMGMNMISKGTEKSLSVLQDNFKTMTLISISGNYCTDKKPAAINWIEGRGKSVVCESIIKKDVVQKVLKTTVERLIEVNIAKNLVGSAMAGSVGGFNAHAANILTAVFIATGQDPAQNVESSNCITLMEKSKEGDLYISCTMPCIEVGTVGGGTALPAQAACLDLLRVRGPNIENPGQNAKNLAKIICAGVLAGELSLMSALAAGHLVKSHMVHNRAVTKEVQKNSCINS</sequence>
<dbReference type="InterPro" id="IPR023282">
    <property type="entry name" value="HMG_CoA_Rdtase_N"/>
</dbReference>
<dbReference type="AlphaFoldDB" id="A0AAD5U7B0"/>
<keyword evidence="5 10" id="KW-0256">Endoplasmic reticulum</keyword>
<evidence type="ECO:0000313" key="12">
    <source>
        <dbReference type="EMBL" id="KAJ3227012.1"/>
    </source>
</evidence>
<dbReference type="GO" id="GO:0004420">
    <property type="term" value="F:hydroxymethylglutaryl-CoA reductase (NADPH) activity"/>
    <property type="evidence" value="ECO:0007669"/>
    <property type="project" value="UniProtKB-EC"/>
</dbReference>
<dbReference type="Gene3D" id="1.10.3270.10">
    <property type="entry name" value="HMGR, N-terminal domain"/>
    <property type="match status" value="1"/>
</dbReference>
<dbReference type="SUPFAM" id="SSF56542">
    <property type="entry name" value="Substrate-binding domain of HMG-CoA reductase"/>
    <property type="match status" value="1"/>
</dbReference>
<dbReference type="PROSITE" id="PS00318">
    <property type="entry name" value="HMG_COA_REDUCTASE_2"/>
    <property type="match status" value="1"/>
</dbReference>
<comment type="catalytic activity">
    <reaction evidence="10">
        <text>(R)-mevalonate + 2 NADP(+) + CoA = (3S)-3-hydroxy-3-methylglutaryl-CoA + 2 NADPH + 2 H(+)</text>
        <dbReference type="Rhea" id="RHEA:15989"/>
        <dbReference type="ChEBI" id="CHEBI:15378"/>
        <dbReference type="ChEBI" id="CHEBI:36464"/>
        <dbReference type="ChEBI" id="CHEBI:43074"/>
        <dbReference type="ChEBI" id="CHEBI:57287"/>
        <dbReference type="ChEBI" id="CHEBI:57783"/>
        <dbReference type="ChEBI" id="CHEBI:58349"/>
        <dbReference type="EC" id="1.1.1.34"/>
    </reaction>
</comment>
<dbReference type="PRINTS" id="PR00071">
    <property type="entry name" value="HMGCOARDTASE"/>
</dbReference>
<dbReference type="GO" id="GO:0006696">
    <property type="term" value="P:ergosterol biosynthetic process"/>
    <property type="evidence" value="ECO:0007669"/>
    <property type="project" value="TreeGrafter"/>
</dbReference>
<feature type="transmembrane region" description="Helical" evidence="10">
    <location>
        <begin position="279"/>
        <end position="297"/>
    </location>
</feature>
<dbReference type="Gene3D" id="3.90.770.10">
    <property type="entry name" value="3-hydroxy-3-methylglutaryl-coenzyme A Reductase, Chain A, domain 2"/>
    <property type="match status" value="1"/>
</dbReference>
<dbReference type="Proteomes" id="UP001211065">
    <property type="component" value="Unassembled WGS sequence"/>
</dbReference>